<dbReference type="GO" id="GO:0009873">
    <property type="term" value="P:ethylene-activated signaling pathway"/>
    <property type="evidence" value="ECO:0007669"/>
    <property type="project" value="UniProtKB-KW"/>
</dbReference>
<dbReference type="GO" id="GO:0003700">
    <property type="term" value="F:DNA-binding transcription factor activity"/>
    <property type="evidence" value="ECO:0007669"/>
    <property type="project" value="InterPro"/>
</dbReference>
<dbReference type="PANTHER" id="PTHR31190">
    <property type="entry name" value="DNA-BINDING DOMAIN"/>
    <property type="match status" value="1"/>
</dbReference>
<dbReference type="InterPro" id="IPR044808">
    <property type="entry name" value="ERF_plant"/>
</dbReference>
<evidence type="ECO:0000256" key="6">
    <source>
        <dbReference type="ARBA" id="ARBA00023163"/>
    </source>
</evidence>
<evidence type="ECO:0000256" key="4">
    <source>
        <dbReference type="ARBA" id="ARBA00023125"/>
    </source>
</evidence>
<evidence type="ECO:0000256" key="5">
    <source>
        <dbReference type="ARBA" id="ARBA00023159"/>
    </source>
</evidence>
<dbReference type="AlphaFoldDB" id="T1YYW8"/>
<name>T1YYW8_9ROSI</name>
<evidence type="ECO:0000256" key="2">
    <source>
        <dbReference type="ARBA" id="ARBA00022745"/>
    </source>
</evidence>
<dbReference type="GeneID" id="104808273"/>
<dbReference type="InterPro" id="IPR036955">
    <property type="entry name" value="AP2/ERF_dom_sf"/>
</dbReference>
<organism evidence="10">
    <name type="scientific">Tarenaya hassleriana</name>
    <dbReference type="NCBI Taxonomy" id="28532"/>
    <lineage>
        <taxon>Eukaryota</taxon>
        <taxon>Viridiplantae</taxon>
        <taxon>Streptophyta</taxon>
        <taxon>Embryophyta</taxon>
        <taxon>Tracheophyta</taxon>
        <taxon>Spermatophyta</taxon>
        <taxon>Magnoliopsida</taxon>
        <taxon>eudicotyledons</taxon>
        <taxon>Gunneridae</taxon>
        <taxon>Pentapetalae</taxon>
        <taxon>rosids</taxon>
        <taxon>malvids</taxon>
        <taxon>Brassicales</taxon>
        <taxon>Cleomaceae</taxon>
        <taxon>New World clade</taxon>
        <taxon>Tarenaya</taxon>
    </lineage>
</organism>
<proteinExistence type="inferred from homology"/>
<dbReference type="SUPFAM" id="SSF54171">
    <property type="entry name" value="DNA-binding domain"/>
    <property type="match status" value="1"/>
</dbReference>
<dbReference type="GO" id="GO:0005634">
    <property type="term" value="C:nucleus"/>
    <property type="evidence" value="ECO:0007669"/>
    <property type="project" value="UniProtKB-SubCell"/>
</dbReference>
<keyword evidence="6" id="KW-0804">Transcription</keyword>
<keyword evidence="2" id="KW-0936">Ethylene signaling pathway</keyword>
<dbReference type="OrthoDB" id="674504at2759"/>
<dbReference type="PRINTS" id="PR00367">
    <property type="entry name" value="ETHRSPELEMNT"/>
</dbReference>
<dbReference type="CDD" id="cd00018">
    <property type="entry name" value="AP2"/>
    <property type="match status" value="1"/>
</dbReference>
<keyword evidence="3" id="KW-0805">Transcription regulation</keyword>
<evidence type="ECO:0000256" key="3">
    <source>
        <dbReference type="ARBA" id="ARBA00023015"/>
    </source>
</evidence>
<keyword evidence="4 10" id="KW-0238">DNA-binding</keyword>
<comment type="similarity">
    <text evidence="8">Belongs to the AP2/ERF transcription factor family. ERF subfamily.</text>
</comment>
<dbReference type="InterPro" id="IPR016177">
    <property type="entry name" value="DNA-bd_dom_sf"/>
</dbReference>
<evidence type="ECO:0000256" key="7">
    <source>
        <dbReference type="ARBA" id="ARBA00023242"/>
    </source>
</evidence>
<dbReference type="GO" id="GO:0000976">
    <property type="term" value="F:transcription cis-regulatory region binding"/>
    <property type="evidence" value="ECO:0007669"/>
    <property type="project" value="UniProtKB-ARBA"/>
</dbReference>
<evidence type="ECO:0000256" key="1">
    <source>
        <dbReference type="ARBA" id="ARBA00004123"/>
    </source>
</evidence>
<reference evidence="10" key="1">
    <citation type="journal article" date="2013" name="Proc. Natl. Acad. Sci. U.S.A.">
        <title>Tandem oleosin genes in a cluster acquired in Brassicaceae created tapetosomes and conferred additive benefit of pollen vigor.</title>
        <authorList>
            <person name="Huang C.Y."/>
            <person name="Chen P.Y."/>
            <person name="Huang M.D."/>
            <person name="Tsou C.H."/>
            <person name="Jane W.N."/>
            <person name="Huang A.H."/>
        </authorList>
    </citation>
    <scope>NUCLEOTIDE SEQUENCE</scope>
</reference>
<dbReference type="PANTHER" id="PTHR31190:SF499">
    <property type="entry name" value="ETHYLENE-RESPONSIVE TRANSCRIPTION FACTOR ERF105"/>
    <property type="match status" value="1"/>
</dbReference>
<sequence length="242" mass="27209">MANGREQSALELIRQHLLSDFSSAETFFASLHHLTSAVIPEPSSTLVPPVLSMSVTTTASTSPMPSDDDDDNNIVMMSNHQHDRHEERHYRGVRRRPWGKYAAEIRDPNKKGARVWLGTFDTAIEAARAYDRAAFRLRGSKAILNFPLEAGKHWNADNNDGSDHCIVRKRKREVRKEENLESNDTSARKAVKTDADEVQVCPLTPSRWMEFWDGGDDKGMGFLTVPPLSPHPSRGYSQIVVT</sequence>
<feature type="domain" description="AP2/ERF" evidence="9">
    <location>
        <begin position="89"/>
        <end position="147"/>
    </location>
</feature>
<comment type="subcellular location">
    <subcellularLocation>
        <location evidence="1">Nucleus</location>
    </subcellularLocation>
</comment>
<protein>
    <submittedName>
        <fullName evidence="10">Integrase-type DNA-binding superfamily protein</fullName>
    </submittedName>
</protein>
<dbReference type="RefSeq" id="XP_010532226.1">
    <property type="nucleotide sequence ID" value="XM_010533924.1"/>
</dbReference>
<dbReference type="Gene3D" id="3.30.730.10">
    <property type="entry name" value="AP2/ERF domain"/>
    <property type="match status" value="1"/>
</dbReference>
<dbReference type="GO" id="GO:0006950">
    <property type="term" value="P:response to stress"/>
    <property type="evidence" value="ECO:0007669"/>
    <property type="project" value="UniProtKB-ARBA"/>
</dbReference>
<evidence type="ECO:0000259" key="9">
    <source>
        <dbReference type="PROSITE" id="PS51032"/>
    </source>
</evidence>
<keyword evidence="7" id="KW-0539">Nucleus</keyword>
<keyword evidence="5" id="KW-0010">Activator</keyword>
<dbReference type="KEGG" id="thj:104808273"/>
<accession>T1YYW8</accession>
<dbReference type="PROSITE" id="PS51032">
    <property type="entry name" value="AP2_ERF"/>
    <property type="match status" value="1"/>
</dbReference>
<evidence type="ECO:0000313" key="10">
    <source>
        <dbReference type="EMBL" id="AGU70135.1"/>
    </source>
</evidence>
<dbReference type="Pfam" id="PF00847">
    <property type="entry name" value="AP2"/>
    <property type="match status" value="1"/>
</dbReference>
<dbReference type="InterPro" id="IPR001471">
    <property type="entry name" value="AP2/ERF_dom"/>
</dbReference>
<evidence type="ECO:0000256" key="8">
    <source>
        <dbReference type="ARBA" id="ARBA00024343"/>
    </source>
</evidence>
<dbReference type="SMART" id="SM00380">
    <property type="entry name" value="AP2"/>
    <property type="match status" value="1"/>
</dbReference>
<dbReference type="FunFam" id="3.30.730.10:FF:000001">
    <property type="entry name" value="Ethylene-responsive transcription factor 2"/>
    <property type="match status" value="1"/>
</dbReference>
<dbReference type="EMBL" id="KF270089">
    <property type="protein sequence ID" value="AGU70135.1"/>
    <property type="molecule type" value="Genomic_DNA"/>
</dbReference>